<organism evidence="2 3">
    <name type="scientific">Pleodorina starrii</name>
    <dbReference type="NCBI Taxonomy" id="330485"/>
    <lineage>
        <taxon>Eukaryota</taxon>
        <taxon>Viridiplantae</taxon>
        <taxon>Chlorophyta</taxon>
        <taxon>core chlorophytes</taxon>
        <taxon>Chlorophyceae</taxon>
        <taxon>CS clade</taxon>
        <taxon>Chlamydomonadales</taxon>
        <taxon>Volvocaceae</taxon>
        <taxon>Pleodorina</taxon>
    </lineage>
</organism>
<name>A0A9W6C120_9CHLO</name>
<feature type="domain" description="Endonuclease/exonuclease/phosphatase" evidence="1">
    <location>
        <begin position="12"/>
        <end position="217"/>
    </location>
</feature>
<evidence type="ECO:0000259" key="1">
    <source>
        <dbReference type="Pfam" id="PF03372"/>
    </source>
</evidence>
<gene>
    <name evidence="2" type="primary">PLESTB003011</name>
    <name evidence="2" type="ORF">PLESTB_001829100</name>
</gene>
<evidence type="ECO:0000313" key="3">
    <source>
        <dbReference type="Proteomes" id="UP001165080"/>
    </source>
</evidence>
<dbReference type="Proteomes" id="UP001165080">
    <property type="component" value="Unassembled WGS sequence"/>
</dbReference>
<keyword evidence="3" id="KW-1185">Reference proteome</keyword>
<dbReference type="GO" id="GO:0003824">
    <property type="term" value="F:catalytic activity"/>
    <property type="evidence" value="ECO:0007669"/>
    <property type="project" value="InterPro"/>
</dbReference>
<dbReference type="AlphaFoldDB" id="A0A9W6C120"/>
<evidence type="ECO:0000313" key="2">
    <source>
        <dbReference type="EMBL" id="GLC62004.1"/>
    </source>
</evidence>
<dbReference type="Pfam" id="PF03372">
    <property type="entry name" value="Exo_endo_phos"/>
    <property type="match status" value="1"/>
</dbReference>
<dbReference type="InterPro" id="IPR005135">
    <property type="entry name" value="Endo/exonuclease/phosphatase"/>
</dbReference>
<accession>A0A9W6C120</accession>
<proteinExistence type="predicted"/>
<dbReference type="InterPro" id="IPR036691">
    <property type="entry name" value="Endo/exonu/phosph_ase_sf"/>
</dbReference>
<protein>
    <recommendedName>
        <fullName evidence="1">Endonuclease/exonuclease/phosphatase domain-containing protein</fullName>
    </recommendedName>
</protein>
<dbReference type="EMBL" id="BRXU01000056">
    <property type="protein sequence ID" value="GLC62004.1"/>
    <property type="molecule type" value="Genomic_DNA"/>
</dbReference>
<dbReference type="SUPFAM" id="SSF56219">
    <property type="entry name" value="DNase I-like"/>
    <property type="match status" value="1"/>
</dbReference>
<sequence length="264" mass="29987">MVEPAPDAVRVITANVQMGNTRYQDVIEMINRYDPDILLLLETDATWLAELQPMLSRYPTVVRQPQSNYYGLVFATRLPVDEARVIQLTNDRTPSLFARLRSPGGQPFHFLGLHPRPPIPGEDTNDRDRQIYAAAKFAESDDMPVVAMGDFNDVAWSETSQTFRRVGGYLDPRIGRGFYASFDANSWFLRFPLDQFYATPDIAVVSIERLDHVGSDHFPMAATFRVDPGLAARLNIQPRPLTEEDRDLIDDLDLESAETLVRER</sequence>
<reference evidence="2 3" key="1">
    <citation type="journal article" date="2023" name="Commun. Biol.">
        <title>Reorganization of the ancestral sex-determining regions during the evolution of trioecy in Pleodorina starrii.</title>
        <authorList>
            <person name="Takahashi K."/>
            <person name="Suzuki S."/>
            <person name="Kawai-Toyooka H."/>
            <person name="Yamamoto K."/>
            <person name="Hamaji T."/>
            <person name="Ootsuki R."/>
            <person name="Yamaguchi H."/>
            <person name="Kawachi M."/>
            <person name="Higashiyama T."/>
            <person name="Nozaki H."/>
        </authorList>
    </citation>
    <scope>NUCLEOTIDE SEQUENCE [LARGE SCALE GENOMIC DNA]</scope>
    <source>
        <strain evidence="2 3">NIES-4479</strain>
    </source>
</reference>
<comment type="caution">
    <text evidence="2">The sequence shown here is derived from an EMBL/GenBank/DDBJ whole genome shotgun (WGS) entry which is preliminary data.</text>
</comment>
<dbReference type="Gene3D" id="3.60.10.10">
    <property type="entry name" value="Endonuclease/exonuclease/phosphatase"/>
    <property type="match status" value="1"/>
</dbReference>